<keyword evidence="3" id="KW-1185">Reference proteome</keyword>
<dbReference type="Proteomes" id="UP000494206">
    <property type="component" value="Unassembled WGS sequence"/>
</dbReference>
<protein>
    <submittedName>
        <fullName evidence="2">Uncharacterized protein</fullName>
    </submittedName>
</protein>
<feature type="compositionally biased region" description="Polar residues" evidence="1">
    <location>
        <begin position="32"/>
        <end position="49"/>
    </location>
</feature>
<evidence type="ECO:0000313" key="3">
    <source>
        <dbReference type="Proteomes" id="UP000494206"/>
    </source>
</evidence>
<gene>
    <name evidence="2" type="ORF">CBOVIS_LOCUS10994</name>
</gene>
<sequence length="73" mass="7395">MLVEPTAAGAAAPPPTTPSPAPPTPAGGSAAVNEQNTQESLASPAIDNSKTINQAYNAMVEKESNNNVRSLHV</sequence>
<accession>A0A8S1F646</accession>
<feature type="compositionally biased region" description="Pro residues" evidence="1">
    <location>
        <begin position="12"/>
        <end position="25"/>
    </location>
</feature>
<evidence type="ECO:0000256" key="1">
    <source>
        <dbReference type="SAM" id="MobiDB-lite"/>
    </source>
</evidence>
<evidence type="ECO:0000313" key="2">
    <source>
        <dbReference type="EMBL" id="CAB3409331.1"/>
    </source>
</evidence>
<proteinExistence type="predicted"/>
<name>A0A8S1F646_9PELO</name>
<comment type="caution">
    <text evidence="2">The sequence shown here is derived from an EMBL/GenBank/DDBJ whole genome shotgun (WGS) entry which is preliminary data.</text>
</comment>
<dbReference type="AlphaFoldDB" id="A0A8S1F646"/>
<feature type="compositionally biased region" description="Low complexity" evidence="1">
    <location>
        <begin position="1"/>
        <end position="11"/>
    </location>
</feature>
<feature type="region of interest" description="Disordered" evidence="1">
    <location>
        <begin position="1"/>
        <end position="49"/>
    </location>
</feature>
<organism evidence="2 3">
    <name type="scientific">Caenorhabditis bovis</name>
    <dbReference type="NCBI Taxonomy" id="2654633"/>
    <lineage>
        <taxon>Eukaryota</taxon>
        <taxon>Metazoa</taxon>
        <taxon>Ecdysozoa</taxon>
        <taxon>Nematoda</taxon>
        <taxon>Chromadorea</taxon>
        <taxon>Rhabditida</taxon>
        <taxon>Rhabditina</taxon>
        <taxon>Rhabditomorpha</taxon>
        <taxon>Rhabditoidea</taxon>
        <taxon>Rhabditidae</taxon>
        <taxon>Peloderinae</taxon>
        <taxon>Caenorhabditis</taxon>
    </lineage>
</organism>
<dbReference type="EMBL" id="CADEPM010000008">
    <property type="protein sequence ID" value="CAB3409331.1"/>
    <property type="molecule type" value="Genomic_DNA"/>
</dbReference>
<reference evidence="2 3" key="1">
    <citation type="submission" date="2020-04" db="EMBL/GenBank/DDBJ databases">
        <authorList>
            <person name="Laetsch R D."/>
            <person name="Stevens L."/>
            <person name="Kumar S."/>
            <person name="Blaxter L. M."/>
        </authorList>
    </citation>
    <scope>NUCLEOTIDE SEQUENCE [LARGE SCALE GENOMIC DNA]</scope>
</reference>